<keyword evidence="1" id="KW-1133">Transmembrane helix</keyword>
<reference evidence="2" key="2">
    <citation type="submission" date="2020-09" db="EMBL/GenBank/DDBJ databases">
        <authorList>
            <person name="Sun Q."/>
            <person name="Zhou Y."/>
        </authorList>
    </citation>
    <scope>NUCLEOTIDE SEQUENCE</scope>
    <source>
        <strain evidence="2">CGMCC 1.12153</strain>
    </source>
</reference>
<feature type="transmembrane region" description="Helical" evidence="1">
    <location>
        <begin position="6"/>
        <end position="25"/>
    </location>
</feature>
<dbReference type="AlphaFoldDB" id="A0A917B2S7"/>
<evidence type="ECO:0000313" key="3">
    <source>
        <dbReference type="Proteomes" id="UP000660110"/>
    </source>
</evidence>
<keyword evidence="1" id="KW-0472">Membrane</keyword>
<proteinExistence type="predicted"/>
<gene>
    <name evidence="2" type="ORF">GCM10010954_11280</name>
</gene>
<name>A0A917B2S7_HALAA</name>
<dbReference type="RefSeq" id="WP_188376466.1">
    <property type="nucleotide sequence ID" value="NZ_BMEL01000001.1"/>
</dbReference>
<organism evidence="2 3">
    <name type="scientific">Halobacillus andaensis</name>
    <dbReference type="NCBI Taxonomy" id="1176239"/>
    <lineage>
        <taxon>Bacteria</taxon>
        <taxon>Bacillati</taxon>
        <taxon>Bacillota</taxon>
        <taxon>Bacilli</taxon>
        <taxon>Bacillales</taxon>
        <taxon>Bacillaceae</taxon>
        <taxon>Halobacillus</taxon>
    </lineage>
</organism>
<reference evidence="2" key="1">
    <citation type="journal article" date="2014" name="Int. J. Syst. Evol. Microbiol.">
        <title>Complete genome sequence of Corynebacterium casei LMG S-19264T (=DSM 44701T), isolated from a smear-ripened cheese.</title>
        <authorList>
            <consortium name="US DOE Joint Genome Institute (JGI-PGF)"/>
            <person name="Walter F."/>
            <person name="Albersmeier A."/>
            <person name="Kalinowski J."/>
            <person name="Ruckert C."/>
        </authorList>
    </citation>
    <scope>NUCLEOTIDE SEQUENCE</scope>
    <source>
        <strain evidence="2">CGMCC 1.12153</strain>
    </source>
</reference>
<comment type="caution">
    <text evidence="2">The sequence shown here is derived from an EMBL/GenBank/DDBJ whole genome shotgun (WGS) entry which is preliminary data.</text>
</comment>
<keyword evidence="3" id="KW-1185">Reference proteome</keyword>
<evidence type="ECO:0000256" key="1">
    <source>
        <dbReference type="SAM" id="Phobius"/>
    </source>
</evidence>
<accession>A0A917B2S7</accession>
<protein>
    <submittedName>
        <fullName evidence="2">Uncharacterized protein</fullName>
    </submittedName>
</protein>
<keyword evidence="1" id="KW-0812">Transmembrane</keyword>
<dbReference type="EMBL" id="BMEL01000001">
    <property type="protein sequence ID" value="GGF14383.1"/>
    <property type="molecule type" value="Genomic_DNA"/>
</dbReference>
<sequence length="56" mass="6549">MDLFILFGVWIAGTLIAVISIFMIIGNRVTEPRKDLERKVHRLENEVRVLKSREPK</sequence>
<dbReference type="Proteomes" id="UP000660110">
    <property type="component" value="Unassembled WGS sequence"/>
</dbReference>
<evidence type="ECO:0000313" key="2">
    <source>
        <dbReference type="EMBL" id="GGF14383.1"/>
    </source>
</evidence>